<evidence type="ECO:0000256" key="3">
    <source>
        <dbReference type="ARBA" id="ARBA00023163"/>
    </source>
</evidence>
<dbReference type="Proteomes" id="UP000031670">
    <property type="component" value="Unassembled WGS sequence"/>
</dbReference>
<protein>
    <recommendedName>
        <fullName evidence="4">HTH cro/C1-type domain-containing protein</fullName>
    </recommendedName>
</protein>
<comment type="caution">
    <text evidence="5">The sequence shown here is derived from an EMBL/GenBank/DDBJ whole genome shotgun (WGS) entry which is preliminary data.</text>
</comment>
<keyword evidence="2" id="KW-0238">DNA-binding</keyword>
<keyword evidence="3" id="KW-0804">Transcription</keyword>
<dbReference type="InterPro" id="IPR015927">
    <property type="entry name" value="Peptidase_S24_S26A/B/C"/>
</dbReference>
<dbReference type="InterPro" id="IPR036286">
    <property type="entry name" value="LexA/Signal_pep-like_sf"/>
</dbReference>
<dbReference type="InterPro" id="IPR039418">
    <property type="entry name" value="LexA-like"/>
</dbReference>
<dbReference type="Gene3D" id="2.10.109.10">
    <property type="entry name" value="Umud Fragment, subunit A"/>
    <property type="match status" value="1"/>
</dbReference>
<dbReference type="CDD" id="cd00093">
    <property type="entry name" value="HTH_XRE"/>
    <property type="match status" value="1"/>
</dbReference>
<dbReference type="GO" id="GO:0003677">
    <property type="term" value="F:DNA binding"/>
    <property type="evidence" value="ECO:0007669"/>
    <property type="project" value="UniProtKB-KW"/>
</dbReference>
<dbReference type="SUPFAM" id="SSF51306">
    <property type="entry name" value="LexA/Signal peptidase"/>
    <property type="match status" value="1"/>
</dbReference>
<reference evidence="5 6" key="2">
    <citation type="submission" date="2015-01" db="EMBL/GenBank/DDBJ databases">
        <authorList>
            <consortium name="NBRP consortium"/>
            <person name="Sawabe T."/>
            <person name="Meirelles P."/>
            <person name="Feng G."/>
            <person name="Sayaka M."/>
            <person name="Hattori M."/>
            <person name="Ohkuma M."/>
        </authorList>
    </citation>
    <scope>NUCLEOTIDE SEQUENCE [LARGE SCALE GENOMIC DNA]</scope>
    <source>
        <strain evidence="5 6">JCM19232</strain>
    </source>
</reference>
<accession>A0A0B8PS86</accession>
<evidence type="ECO:0000256" key="2">
    <source>
        <dbReference type="ARBA" id="ARBA00023125"/>
    </source>
</evidence>
<dbReference type="InterPro" id="IPR010982">
    <property type="entry name" value="Lambda_DNA-bd_dom_sf"/>
</dbReference>
<dbReference type="Pfam" id="PF00717">
    <property type="entry name" value="Peptidase_S24"/>
    <property type="match status" value="1"/>
</dbReference>
<dbReference type="CDD" id="cd06529">
    <property type="entry name" value="S24_LexA-like"/>
    <property type="match status" value="1"/>
</dbReference>
<evidence type="ECO:0000313" key="6">
    <source>
        <dbReference type="Proteomes" id="UP000031670"/>
    </source>
</evidence>
<reference evidence="5 6" key="1">
    <citation type="submission" date="2015-01" db="EMBL/GenBank/DDBJ databases">
        <title>Vibrio sp. C5 JCM 19232 whole genome shotgun sequence.</title>
        <authorList>
            <person name="Sawabe T."/>
            <person name="Meirelles P."/>
            <person name="Feng G."/>
            <person name="Sayaka M."/>
            <person name="Hattori M."/>
            <person name="Ohkuma M."/>
        </authorList>
    </citation>
    <scope>NUCLEOTIDE SEQUENCE [LARGE SCALE GENOMIC DNA]</scope>
    <source>
        <strain evidence="5 6">JCM19232</strain>
    </source>
</reference>
<dbReference type="Pfam" id="PF01381">
    <property type="entry name" value="HTH_3"/>
    <property type="match status" value="1"/>
</dbReference>
<dbReference type="SUPFAM" id="SSF47413">
    <property type="entry name" value="lambda repressor-like DNA-binding domains"/>
    <property type="match status" value="1"/>
</dbReference>
<gene>
    <name evidence="5" type="ORF">JCM19232_4999</name>
</gene>
<dbReference type="AlphaFoldDB" id="A0A0B8PS86"/>
<dbReference type="PANTHER" id="PTHR40661:SF3">
    <property type="entry name" value="FELS-1 PROPHAGE TRANSCRIPTIONAL REGULATOR"/>
    <property type="match status" value="1"/>
</dbReference>
<evidence type="ECO:0000313" key="5">
    <source>
        <dbReference type="EMBL" id="GAM65499.1"/>
    </source>
</evidence>
<evidence type="ECO:0000259" key="4">
    <source>
        <dbReference type="PROSITE" id="PS50943"/>
    </source>
</evidence>
<evidence type="ECO:0000256" key="1">
    <source>
        <dbReference type="ARBA" id="ARBA00023015"/>
    </source>
</evidence>
<dbReference type="Gene3D" id="1.10.260.40">
    <property type="entry name" value="lambda repressor-like DNA-binding domains"/>
    <property type="match status" value="1"/>
</dbReference>
<sequence>MKTTLGARLKALRIKNKETVDYLAESVQVAQSTVSKWEHDEVIPRDEKVKRLAKHYNVSFEWLRLGVNYTSIIPSNDEDIVSIRSFANGNETRFFDVRILPVGHSDRLVYIQVEGSEMGDVFPSGSLLIVDLEDRHYKDEKIYVFNTHDFLSIRKLLFTSTGVRLQPLGSNRDEPLTFQQLSKLDLVGRVITSQCPR</sequence>
<feature type="domain" description="HTH cro/C1-type" evidence="4">
    <location>
        <begin position="9"/>
        <end position="63"/>
    </location>
</feature>
<dbReference type="PROSITE" id="PS50943">
    <property type="entry name" value="HTH_CROC1"/>
    <property type="match status" value="1"/>
</dbReference>
<dbReference type="PANTHER" id="PTHR40661">
    <property type="match status" value="1"/>
</dbReference>
<proteinExistence type="predicted"/>
<keyword evidence="1" id="KW-0805">Transcription regulation</keyword>
<name>A0A0B8PS86_9VIBR</name>
<dbReference type="SMART" id="SM00530">
    <property type="entry name" value="HTH_XRE"/>
    <property type="match status" value="1"/>
</dbReference>
<dbReference type="InterPro" id="IPR001387">
    <property type="entry name" value="Cro/C1-type_HTH"/>
</dbReference>
<organism evidence="5 6">
    <name type="scientific">Vibrio ishigakensis</name>
    <dbReference type="NCBI Taxonomy" id="1481914"/>
    <lineage>
        <taxon>Bacteria</taxon>
        <taxon>Pseudomonadati</taxon>
        <taxon>Pseudomonadota</taxon>
        <taxon>Gammaproteobacteria</taxon>
        <taxon>Vibrionales</taxon>
        <taxon>Vibrionaceae</taxon>
        <taxon>Vibrio</taxon>
    </lineage>
</organism>
<dbReference type="EMBL" id="BBSA01000020">
    <property type="protein sequence ID" value="GAM65499.1"/>
    <property type="molecule type" value="Genomic_DNA"/>
</dbReference>